<organism evidence="4 5">
    <name type="scientific">Bombyx mandarina</name>
    <name type="common">Wild silk moth</name>
    <name type="synonym">Wild silkworm</name>
    <dbReference type="NCBI Taxonomy" id="7092"/>
    <lineage>
        <taxon>Eukaryota</taxon>
        <taxon>Metazoa</taxon>
        <taxon>Ecdysozoa</taxon>
        <taxon>Arthropoda</taxon>
        <taxon>Hexapoda</taxon>
        <taxon>Insecta</taxon>
        <taxon>Pterygota</taxon>
        <taxon>Neoptera</taxon>
        <taxon>Endopterygota</taxon>
        <taxon>Lepidoptera</taxon>
        <taxon>Glossata</taxon>
        <taxon>Ditrysia</taxon>
        <taxon>Bombycoidea</taxon>
        <taxon>Bombycidae</taxon>
        <taxon>Bombycinae</taxon>
        <taxon>Bombyx</taxon>
    </lineage>
</organism>
<dbReference type="RefSeq" id="XP_028027119.1">
    <property type="nucleotide sequence ID" value="XM_028171318.1"/>
</dbReference>
<dbReference type="Proteomes" id="UP000504629">
    <property type="component" value="Unplaced"/>
</dbReference>
<dbReference type="Gene3D" id="1.10.287.2250">
    <property type="match status" value="1"/>
</dbReference>
<dbReference type="SUPFAM" id="SSF54001">
    <property type="entry name" value="Cysteine proteinases"/>
    <property type="match status" value="1"/>
</dbReference>
<evidence type="ECO:0000256" key="1">
    <source>
        <dbReference type="SAM" id="MobiDB-lite"/>
    </source>
</evidence>
<feature type="signal peptide" evidence="2">
    <location>
        <begin position="1"/>
        <end position="18"/>
    </location>
</feature>
<evidence type="ECO:0000313" key="4">
    <source>
        <dbReference type="Proteomes" id="UP000504629"/>
    </source>
</evidence>
<evidence type="ECO:0000256" key="2">
    <source>
        <dbReference type="SAM" id="SignalP"/>
    </source>
</evidence>
<dbReference type="AlphaFoldDB" id="A0A6J2JF88"/>
<dbReference type="KEGG" id="bman:114240681"/>
<accession>A0A6J2JF88</accession>
<keyword evidence="2" id="KW-0732">Signal</keyword>
<dbReference type="SMART" id="SM00848">
    <property type="entry name" value="Inhibitor_I29"/>
    <property type="match status" value="1"/>
</dbReference>
<evidence type="ECO:0000313" key="5">
    <source>
        <dbReference type="RefSeq" id="XP_028027119.1"/>
    </source>
</evidence>
<dbReference type="OrthoDB" id="5855924at2759"/>
<evidence type="ECO:0000259" key="3">
    <source>
        <dbReference type="SMART" id="SM00848"/>
    </source>
</evidence>
<feature type="region of interest" description="Disordered" evidence="1">
    <location>
        <begin position="27"/>
        <end position="51"/>
    </location>
</feature>
<name>A0A6J2JF88_BOMMA</name>
<dbReference type="GeneID" id="114240681"/>
<reference evidence="5" key="1">
    <citation type="submission" date="2025-08" db="UniProtKB">
        <authorList>
            <consortium name="RefSeq"/>
        </authorList>
    </citation>
    <scope>IDENTIFICATION</scope>
    <source>
        <tissue evidence="5">Silk gland</tissue>
    </source>
</reference>
<dbReference type="InterPro" id="IPR038765">
    <property type="entry name" value="Papain-like_cys_pep_sf"/>
</dbReference>
<sequence>MNKIIFIALTICIYEVYSYDYVNKYDENNGDKKDSESEDYWGDPENLEKPSYNVNEAPELFKKFITDYQRQYKDESEYNLRYTYFVQNLKDIIELNAKNKHSSSDINMFADYSPSELASLG</sequence>
<feature type="domain" description="Cathepsin propeptide inhibitor" evidence="3">
    <location>
        <begin position="61"/>
        <end position="117"/>
    </location>
</feature>
<protein>
    <submittedName>
        <fullName evidence="5">Uncharacterized protein LOC114240681</fullName>
    </submittedName>
</protein>
<keyword evidence="4" id="KW-1185">Reference proteome</keyword>
<feature type="chain" id="PRO_5027020103" evidence="2">
    <location>
        <begin position="19"/>
        <end position="121"/>
    </location>
</feature>
<gene>
    <name evidence="5" type="primary">LOC114240681</name>
</gene>
<dbReference type="Pfam" id="PF08246">
    <property type="entry name" value="Inhibitor_I29"/>
    <property type="match status" value="1"/>
</dbReference>
<proteinExistence type="predicted"/>
<dbReference type="InterPro" id="IPR013201">
    <property type="entry name" value="Prot_inhib_I29"/>
</dbReference>